<feature type="region of interest" description="Disordered" evidence="1">
    <location>
        <begin position="200"/>
        <end position="221"/>
    </location>
</feature>
<reference evidence="3" key="1">
    <citation type="submission" date="2025-08" db="UniProtKB">
        <authorList>
            <consortium name="RefSeq"/>
        </authorList>
    </citation>
    <scope>IDENTIFICATION</scope>
    <source>
        <tissue evidence="3">Whole body pupa</tissue>
    </source>
</reference>
<evidence type="ECO:0000313" key="3">
    <source>
        <dbReference type="RefSeq" id="XP_037901267.1"/>
    </source>
</evidence>
<feature type="compositionally biased region" description="Polar residues" evidence="1">
    <location>
        <begin position="170"/>
        <end position="188"/>
    </location>
</feature>
<protein>
    <submittedName>
        <fullName evidence="3">Uncharacterized serine-rich protein C215.13-like</fullName>
    </submittedName>
</protein>
<organism evidence="2 3">
    <name type="scientific">Glossina fuscipes</name>
    <dbReference type="NCBI Taxonomy" id="7396"/>
    <lineage>
        <taxon>Eukaryota</taxon>
        <taxon>Metazoa</taxon>
        <taxon>Ecdysozoa</taxon>
        <taxon>Arthropoda</taxon>
        <taxon>Hexapoda</taxon>
        <taxon>Insecta</taxon>
        <taxon>Pterygota</taxon>
        <taxon>Neoptera</taxon>
        <taxon>Endopterygota</taxon>
        <taxon>Diptera</taxon>
        <taxon>Brachycera</taxon>
        <taxon>Muscomorpha</taxon>
        <taxon>Hippoboscoidea</taxon>
        <taxon>Glossinidae</taxon>
        <taxon>Glossina</taxon>
    </lineage>
</organism>
<accession>A0A9C5ZPV9</accession>
<name>A0A9C5ZPV9_9MUSC</name>
<feature type="compositionally biased region" description="Polar residues" evidence="1">
    <location>
        <begin position="381"/>
        <end position="397"/>
    </location>
</feature>
<keyword evidence="2" id="KW-1185">Reference proteome</keyword>
<feature type="region of interest" description="Disordered" evidence="1">
    <location>
        <begin position="153"/>
        <end position="188"/>
    </location>
</feature>
<sequence length="405" mass="44232">MAQDIVIKQDKPSKTYTTTTNQNFGSKQGLNIEKTIVTTTNTQYSKPRTAIDKVVTTNTKTTTYSRPIAIEKVTFTNISSPSQGQKLSKISTTTTYTKPETKEKISTTSYSKPQTAEKLITNNVSSYVSPKGFENTVNNERGKVKIVSTDYQNKRPEQKVTTVTTGKTTSYQQQTASPRPTSSPFQAQKANNYCSCPADTIQSTKSSSSSTTYTAPSSKGFATSPQSLPNLVSHFQQEFITSSGFSGHVNFPALSQQIPVVPQVPGHPAFYPPDKIPNGATVAFLPIIILPEVAYGKCNDNANKSTSEHIHTVGVQPAPIPINFSLNSIFSNGSNKSQCMCPCSCTQNIPEHQPKKRETNLATTVKNMRKNRAVDNDEIEQTSQPDSKSVANESSYVSIDDIKQI</sequence>
<evidence type="ECO:0000313" key="2">
    <source>
        <dbReference type="Proteomes" id="UP000092443"/>
    </source>
</evidence>
<dbReference type="GeneID" id="119645244"/>
<dbReference type="Proteomes" id="UP000092443">
    <property type="component" value="Unplaced"/>
</dbReference>
<dbReference type="AlphaFoldDB" id="A0A9C5ZPV9"/>
<dbReference type="KEGG" id="gfs:119645244"/>
<evidence type="ECO:0000256" key="1">
    <source>
        <dbReference type="SAM" id="MobiDB-lite"/>
    </source>
</evidence>
<feature type="compositionally biased region" description="Low complexity" evidence="1">
    <location>
        <begin position="159"/>
        <end position="169"/>
    </location>
</feature>
<gene>
    <name evidence="3" type="primary">LOC119645244</name>
</gene>
<feature type="compositionally biased region" description="Low complexity" evidence="1">
    <location>
        <begin position="200"/>
        <end position="218"/>
    </location>
</feature>
<feature type="region of interest" description="Disordered" evidence="1">
    <location>
        <begin position="369"/>
        <end position="405"/>
    </location>
</feature>
<proteinExistence type="predicted"/>
<dbReference type="RefSeq" id="XP_037901267.1">
    <property type="nucleotide sequence ID" value="XM_038045339.1"/>
</dbReference>